<dbReference type="EMBL" id="JABAHT010000061">
    <property type="protein sequence ID" value="KAF4667042.1"/>
    <property type="molecule type" value="Genomic_DNA"/>
</dbReference>
<dbReference type="AlphaFoldDB" id="A0A7J6M666"/>
<dbReference type="OrthoDB" id="407326at2759"/>
<evidence type="ECO:0000313" key="2">
    <source>
        <dbReference type="EMBL" id="KAF4667042.1"/>
    </source>
</evidence>
<feature type="region of interest" description="Disordered" evidence="1">
    <location>
        <begin position="31"/>
        <end position="60"/>
    </location>
</feature>
<reference evidence="2 3" key="1">
    <citation type="submission" date="2020-04" db="EMBL/GenBank/DDBJ databases">
        <title>Perkinsus olseni comparative genomics.</title>
        <authorList>
            <person name="Bogema D.R."/>
        </authorList>
    </citation>
    <scope>NUCLEOTIDE SEQUENCE [LARGE SCALE GENOMIC DNA]</scope>
    <source>
        <strain evidence="2">ATCC PRA-179</strain>
    </source>
</reference>
<sequence>MTSAPSSRIEESLPFTDTRSRVLGVEDRTLGTFNAGGRRSSSTFKGRNPQGEYESSEQALPKHHECFPYTVKGQHILHSSCQETRGPAEDHRKAGALPRNINGDCTIKDDLNMWYYGHNRNFYGGHVGSFNTKLYHPEDMRQ</sequence>
<name>A0A7J6M666_PEROL</name>
<proteinExistence type="predicted"/>
<organism evidence="2 3">
    <name type="scientific">Perkinsus olseni</name>
    <name type="common">Perkinsus atlanticus</name>
    <dbReference type="NCBI Taxonomy" id="32597"/>
    <lineage>
        <taxon>Eukaryota</taxon>
        <taxon>Sar</taxon>
        <taxon>Alveolata</taxon>
        <taxon>Perkinsozoa</taxon>
        <taxon>Perkinsea</taxon>
        <taxon>Perkinsida</taxon>
        <taxon>Perkinsidae</taxon>
        <taxon>Perkinsus</taxon>
    </lineage>
</organism>
<evidence type="ECO:0000256" key="1">
    <source>
        <dbReference type="SAM" id="MobiDB-lite"/>
    </source>
</evidence>
<gene>
    <name evidence="2" type="ORF">FOZ61_008892</name>
</gene>
<comment type="caution">
    <text evidence="2">The sequence shown here is derived from an EMBL/GenBank/DDBJ whole genome shotgun (WGS) entry which is preliminary data.</text>
</comment>
<protein>
    <submittedName>
        <fullName evidence="2">Uncharacterized protein</fullName>
    </submittedName>
</protein>
<dbReference type="Proteomes" id="UP000570595">
    <property type="component" value="Unassembled WGS sequence"/>
</dbReference>
<accession>A0A7J6M666</accession>
<evidence type="ECO:0000313" key="3">
    <source>
        <dbReference type="Proteomes" id="UP000570595"/>
    </source>
</evidence>